<proteinExistence type="predicted"/>
<reference evidence="1" key="1">
    <citation type="submission" date="2021-05" db="EMBL/GenBank/DDBJ databases">
        <title>First report of NDM-5 and VEB-6 producing Proteus mirabilis isolated from blood of a sepsis patient in Kolkata, India.</title>
        <authorList>
            <person name="Halder G."/>
            <person name="Chaudhuri B."/>
            <person name="Dutta S."/>
        </authorList>
    </citation>
    <scope>NUCLEOTIDE SEQUENCE [LARGE SCALE GENOMIC DNA]</scope>
    <source>
        <strain evidence="1">7049</strain>
    </source>
</reference>
<comment type="caution">
    <text evidence="1">The sequence shown here is derived from an EMBL/GenBank/DDBJ whole genome shotgun (WGS) entry which is preliminary data.</text>
</comment>
<accession>A0ABD5LW52</accession>
<dbReference type="AlphaFoldDB" id="A0ABD5LW52"/>
<evidence type="ECO:0000313" key="1">
    <source>
        <dbReference type="EMBL" id="MEY2343644.1"/>
    </source>
</evidence>
<dbReference type="EMBL" id="JADQCH020000001">
    <property type="protein sequence ID" value="MEY2343644.1"/>
    <property type="molecule type" value="Genomic_DNA"/>
</dbReference>
<name>A0ABD5LW52_PROMI</name>
<gene>
    <name evidence="1" type="ORF">I3679_002720</name>
</gene>
<organism evidence="1">
    <name type="scientific">Proteus mirabilis</name>
    <dbReference type="NCBI Taxonomy" id="584"/>
    <lineage>
        <taxon>Bacteria</taxon>
        <taxon>Pseudomonadati</taxon>
        <taxon>Pseudomonadota</taxon>
        <taxon>Gammaproteobacteria</taxon>
        <taxon>Enterobacterales</taxon>
        <taxon>Morganellaceae</taxon>
        <taxon>Proteus</taxon>
    </lineage>
</organism>
<sequence length="107" mass="11839">MWRWIVAASFVAEQADNNGTHQVDNGRGKTITAAIYRNKHAALTVYAASERMLLANHIEGAAYEHYGAENGAIMAVKIYRILSILSLNAVADYQNGGVRGYLFFMMI</sequence>
<protein>
    <submittedName>
        <fullName evidence="1">Uncharacterized protein</fullName>
    </submittedName>
</protein>